<dbReference type="AlphaFoldDB" id="A0A377L7E2"/>
<gene>
    <name evidence="4" type="ORF">CRM96_13505</name>
</gene>
<name>A0A377L7E2_9ENTE</name>
<evidence type="ECO:0000256" key="1">
    <source>
        <dbReference type="ARBA" id="ARBA00001946"/>
    </source>
</evidence>
<sequence length="156" mass="18171">METRDISYTLNGVTIKVRSCGFLINDEMILVHKKKYDDFYALVGGNVKLGESTEEAIHREFGEELNISIEIKQLVWVVENFYTYDSKKVHEFMFVYLIDTNNELPTETFEMNSNIFSWFSKSELSKVTLKPNFLNHTDDLIPNSTMHIINVDSNNE</sequence>
<evidence type="ECO:0000256" key="2">
    <source>
        <dbReference type="ARBA" id="ARBA00022801"/>
    </source>
</evidence>
<protein>
    <submittedName>
        <fullName evidence="4">NUDIX domain-containing protein</fullName>
    </submittedName>
</protein>
<accession>A0A377L7E2</accession>
<dbReference type="Gene3D" id="3.90.79.10">
    <property type="entry name" value="Nucleoside Triphosphate Pyrophosphohydrolase"/>
    <property type="match status" value="1"/>
</dbReference>
<evidence type="ECO:0000313" key="5">
    <source>
        <dbReference type="Proteomes" id="UP000220669"/>
    </source>
</evidence>
<dbReference type="Pfam" id="PF00293">
    <property type="entry name" value="NUDIX"/>
    <property type="match status" value="1"/>
</dbReference>
<feature type="domain" description="Nudix hydrolase" evidence="3">
    <location>
        <begin position="14"/>
        <end position="142"/>
    </location>
</feature>
<reference evidence="4 5" key="1">
    <citation type="submission" date="2017-09" db="EMBL/GenBank/DDBJ databases">
        <title>FDA dAtabase for Regulatory Grade micrObial Sequences (FDA-ARGOS): Supporting development and validation of Infectious Disease Dx tests.</title>
        <authorList>
            <person name="Minogue T."/>
            <person name="Wolcott M."/>
            <person name="Wasieloski L."/>
            <person name="Aguilar W."/>
            <person name="Moore D."/>
            <person name="Tallon L.J."/>
            <person name="Sadzewicz L."/>
            <person name="Ott S."/>
            <person name="Zhao X."/>
            <person name="Nagaraj S."/>
            <person name="Vavikolanu K."/>
            <person name="Aluvathingal J."/>
            <person name="Nadendla S."/>
            <person name="Sichtig H."/>
        </authorList>
    </citation>
    <scope>NUCLEOTIDE SEQUENCE [LARGE SCALE GENOMIC DNA]</scope>
    <source>
        <strain evidence="4 5">FDAARGOS_396</strain>
    </source>
</reference>
<dbReference type="SUPFAM" id="SSF55811">
    <property type="entry name" value="Nudix"/>
    <property type="match status" value="1"/>
</dbReference>
<comment type="cofactor">
    <cofactor evidence="1">
        <name>Mg(2+)</name>
        <dbReference type="ChEBI" id="CHEBI:18420"/>
    </cofactor>
</comment>
<dbReference type="PROSITE" id="PS00893">
    <property type="entry name" value="NUDIX_BOX"/>
    <property type="match status" value="1"/>
</dbReference>
<dbReference type="InterPro" id="IPR020084">
    <property type="entry name" value="NUDIX_hydrolase_CS"/>
</dbReference>
<dbReference type="EMBL" id="PDEB01000004">
    <property type="protein sequence ID" value="PEH45931.1"/>
    <property type="molecule type" value="Genomic_DNA"/>
</dbReference>
<dbReference type="GO" id="GO:0016787">
    <property type="term" value="F:hydrolase activity"/>
    <property type="evidence" value="ECO:0007669"/>
    <property type="project" value="UniProtKB-KW"/>
</dbReference>
<dbReference type="CDD" id="cd04688">
    <property type="entry name" value="NUDIX_Hydrolase"/>
    <property type="match status" value="1"/>
</dbReference>
<proteinExistence type="predicted"/>
<dbReference type="PANTHER" id="PTHR43046">
    <property type="entry name" value="GDP-MANNOSE MANNOSYL HYDROLASE"/>
    <property type="match status" value="1"/>
</dbReference>
<dbReference type="OrthoDB" id="2143780at2"/>
<dbReference type="InterPro" id="IPR000086">
    <property type="entry name" value="NUDIX_hydrolase_dom"/>
</dbReference>
<dbReference type="PANTHER" id="PTHR43046:SF14">
    <property type="entry name" value="MUTT_NUDIX FAMILY PROTEIN"/>
    <property type="match status" value="1"/>
</dbReference>
<dbReference type="InterPro" id="IPR015797">
    <property type="entry name" value="NUDIX_hydrolase-like_dom_sf"/>
</dbReference>
<dbReference type="PROSITE" id="PS51462">
    <property type="entry name" value="NUDIX"/>
    <property type="match status" value="1"/>
</dbReference>
<dbReference type="KEGG" id="edu:LIU_02260"/>
<organism evidence="4 5">
    <name type="scientific">Enterococcus durans</name>
    <dbReference type="NCBI Taxonomy" id="53345"/>
    <lineage>
        <taxon>Bacteria</taxon>
        <taxon>Bacillati</taxon>
        <taxon>Bacillota</taxon>
        <taxon>Bacilli</taxon>
        <taxon>Lactobacillales</taxon>
        <taxon>Enterococcaceae</taxon>
        <taxon>Enterococcus</taxon>
    </lineage>
</organism>
<evidence type="ECO:0000259" key="3">
    <source>
        <dbReference type="PROSITE" id="PS51462"/>
    </source>
</evidence>
<dbReference type="RefSeq" id="WP_005875164.1">
    <property type="nucleotide sequence ID" value="NZ_CABGIQ010000012.1"/>
</dbReference>
<dbReference type="Proteomes" id="UP000220669">
    <property type="component" value="Unassembled WGS sequence"/>
</dbReference>
<keyword evidence="2" id="KW-0378">Hydrolase</keyword>
<comment type="caution">
    <text evidence="4">The sequence shown here is derived from an EMBL/GenBank/DDBJ whole genome shotgun (WGS) entry which is preliminary data.</text>
</comment>
<evidence type="ECO:0000313" key="4">
    <source>
        <dbReference type="EMBL" id="PEH45931.1"/>
    </source>
</evidence>